<dbReference type="OrthoDB" id="3039123at2759"/>
<evidence type="ECO:0000313" key="10">
    <source>
        <dbReference type="Proteomes" id="UP001140453"/>
    </source>
</evidence>
<protein>
    <recommendedName>
        <fullName evidence="8">Carboxylic ester hydrolase</fullName>
        <ecNumber evidence="8">3.1.1.-</ecNumber>
    </recommendedName>
</protein>
<gene>
    <name evidence="9" type="ORF">N0V93_003213</name>
</gene>
<evidence type="ECO:0000256" key="3">
    <source>
        <dbReference type="ARBA" id="ARBA00022723"/>
    </source>
</evidence>
<keyword evidence="7" id="KW-1015">Disulfide bond</keyword>
<keyword evidence="5 8" id="KW-0378">Hydrolase</keyword>
<evidence type="ECO:0000256" key="7">
    <source>
        <dbReference type="ARBA" id="ARBA00023157"/>
    </source>
</evidence>
<dbReference type="InterPro" id="IPR029058">
    <property type="entry name" value="AB_hydrolase_fold"/>
</dbReference>
<dbReference type="SUPFAM" id="SSF53474">
    <property type="entry name" value="alpha/beta-Hydrolases"/>
    <property type="match status" value="1"/>
</dbReference>
<keyword evidence="6" id="KW-0106">Calcium</keyword>
<keyword evidence="2" id="KW-0719">Serine esterase</keyword>
<evidence type="ECO:0000256" key="5">
    <source>
        <dbReference type="ARBA" id="ARBA00022801"/>
    </source>
</evidence>
<name>A0A9W8YY18_9PEZI</name>
<keyword evidence="3" id="KW-0479">Metal-binding</keyword>
<sequence length="562" mass="59930">MTIGAVSGLTMALIMGFANMSSCTNEATRYVLQYISKMLPFTSDKATQACDTTTFASLSLSNIHIDSLNVAAYINLPVPSSSVPPTSYNPLSTVDICSLTINYTHPGNGDSITAWVGLPLKHESWNSRFLMNGGGGWVAGLENGTISAVASGFSSASTNAGHSGGSADFPDWGLLSNGSVNWPALEDFGSQALIEAVYLGKQAAGLYYGENPDFSYWNGCSTGGRQGHVMAQLIPEEFDGILAGAPAINWAKFLVSEAWGYVKAVQYGTFPPRCVFDAFSNATLDACDGLDGVKDGVVAFPGLCDFDPSSLIGKTIECPGLEANVTIIENMANIVRDIWTGPTTADGQSIWYGLEKGAELAGAYGSDLLTSTCSSAGNCSLALFPISQGWIHTFLQQQDSSELFSLDLGEFYRVFNKSVADFTSIMSFDDPDLSKLNSSGTKMIVWHGMTDQLIPTNGSVDYYERVVERMGNIDDFYRLFLAPGVPHCGMNGGLGLDPTSEAFLELVNWVEHGKVPETIAATGPAVGYDNTTNTRTIGLCPYPKMLSFTGSDPNDAADFECL</sequence>
<proteinExistence type="inferred from homology"/>
<keyword evidence="10" id="KW-1185">Reference proteome</keyword>
<keyword evidence="4 8" id="KW-0732">Signal</keyword>
<evidence type="ECO:0000256" key="1">
    <source>
        <dbReference type="ARBA" id="ARBA00006249"/>
    </source>
</evidence>
<dbReference type="GO" id="GO:0046872">
    <property type="term" value="F:metal ion binding"/>
    <property type="evidence" value="ECO:0007669"/>
    <property type="project" value="UniProtKB-KW"/>
</dbReference>
<evidence type="ECO:0000313" key="9">
    <source>
        <dbReference type="EMBL" id="KAJ4393996.1"/>
    </source>
</evidence>
<comment type="caution">
    <text evidence="9">The sequence shown here is derived from an EMBL/GenBank/DDBJ whole genome shotgun (WGS) entry which is preliminary data.</text>
</comment>
<evidence type="ECO:0000256" key="4">
    <source>
        <dbReference type="ARBA" id="ARBA00022729"/>
    </source>
</evidence>
<evidence type="ECO:0000256" key="2">
    <source>
        <dbReference type="ARBA" id="ARBA00022487"/>
    </source>
</evidence>
<evidence type="ECO:0000256" key="8">
    <source>
        <dbReference type="RuleBase" id="RU361238"/>
    </source>
</evidence>
<dbReference type="InterPro" id="IPR011118">
    <property type="entry name" value="Tannase/feruloyl_esterase"/>
</dbReference>
<dbReference type="Pfam" id="PF07519">
    <property type="entry name" value="Tannase"/>
    <property type="match status" value="1"/>
</dbReference>
<comment type="similarity">
    <text evidence="1 8">Belongs to the tannase family.</text>
</comment>
<dbReference type="PANTHER" id="PTHR33938">
    <property type="entry name" value="FERULOYL ESTERASE B-RELATED"/>
    <property type="match status" value="1"/>
</dbReference>
<feature type="signal peptide" evidence="8">
    <location>
        <begin position="1"/>
        <end position="23"/>
    </location>
</feature>
<dbReference type="EMBL" id="JAPEVB010000002">
    <property type="protein sequence ID" value="KAJ4393996.1"/>
    <property type="molecule type" value="Genomic_DNA"/>
</dbReference>
<dbReference type="PANTHER" id="PTHR33938:SF8">
    <property type="entry name" value="CARBOXYLIC ESTER HYDROLASE"/>
    <property type="match status" value="1"/>
</dbReference>
<evidence type="ECO:0000256" key="6">
    <source>
        <dbReference type="ARBA" id="ARBA00022837"/>
    </source>
</evidence>
<dbReference type="Proteomes" id="UP001140453">
    <property type="component" value="Unassembled WGS sequence"/>
</dbReference>
<organism evidence="9 10">
    <name type="scientific">Gnomoniopsis smithogilvyi</name>
    <dbReference type="NCBI Taxonomy" id="1191159"/>
    <lineage>
        <taxon>Eukaryota</taxon>
        <taxon>Fungi</taxon>
        <taxon>Dikarya</taxon>
        <taxon>Ascomycota</taxon>
        <taxon>Pezizomycotina</taxon>
        <taxon>Sordariomycetes</taxon>
        <taxon>Sordariomycetidae</taxon>
        <taxon>Diaporthales</taxon>
        <taxon>Gnomoniaceae</taxon>
        <taxon>Gnomoniopsis</taxon>
    </lineage>
</organism>
<dbReference type="EC" id="3.1.1.-" evidence="8"/>
<feature type="chain" id="PRO_5041018062" description="Carboxylic ester hydrolase" evidence="8">
    <location>
        <begin position="24"/>
        <end position="562"/>
    </location>
</feature>
<reference evidence="9" key="1">
    <citation type="submission" date="2022-10" db="EMBL/GenBank/DDBJ databases">
        <title>Tapping the CABI collections for fungal endophytes: first genome assemblies for Collariella, Neodidymelliopsis, Ascochyta clinopodiicola, Didymella pomorum, Didymosphaeria variabile, Neocosmospora piperis and Neocucurbitaria cava.</title>
        <authorList>
            <person name="Hill R."/>
        </authorList>
    </citation>
    <scope>NUCLEOTIDE SEQUENCE</scope>
    <source>
        <strain evidence="9">IMI 355082</strain>
    </source>
</reference>
<accession>A0A9W8YY18</accession>
<dbReference type="AlphaFoldDB" id="A0A9W8YY18"/>
<dbReference type="GO" id="GO:0030600">
    <property type="term" value="F:feruloyl esterase activity"/>
    <property type="evidence" value="ECO:0007669"/>
    <property type="project" value="UniProtKB-ARBA"/>
</dbReference>